<dbReference type="RefSeq" id="WP_099246174.1">
    <property type="nucleotide sequence ID" value="NZ_FXXP01000002.1"/>
</dbReference>
<dbReference type="GO" id="GO:0005737">
    <property type="term" value="C:cytoplasm"/>
    <property type="evidence" value="ECO:0007669"/>
    <property type="project" value="TreeGrafter"/>
</dbReference>
<dbReference type="EC" id="4.3.2.7" evidence="1"/>
<dbReference type="Pfam" id="PF04752">
    <property type="entry name" value="ChaC"/>
    <property type="match status" value="1"/>
</dbReference>
<dbReference type="InterPro" id="IPR013024">
    <property type="entry name" value="GGCT-like"/>
</dbReference>
<dbReference type="PANTHER" id="PTHR12192">
    <property type="entry name" value="CATION TRANSPORT PROTEIN CHAC-RELATED"/>
    <property type="match status" value="1"/>
</dbReference>
<protein>
    <recommendedName>
        <fullName evidence="1">glutathione-specific gamma-glutamylcyclotransferase</fullName>
        <ecNumber evidence="1">4.3.2.7</ecNumber>
    </recommendedName>
</protein>
<keyword evidence="4" id="KW-1185">Reference proteome</keyword>
<proteinExistence type="predicted"/>
<dbReference type="GO" id="GO:0061928">
    <property type="term" value="F:glutathione specific gamma-glutamylcyclotransferase activity"/>
    <property type="evidence" value="ECO:0007669"/>
    <property type="project" value="UniProtKB-EC"/>
</dbReference>
<dbReference type="EMBL" id="FXXP01000002">
    <property type="protein sequence ID" value="SMX28667.1"/>
    <property type="molecule type" value="Genomic_DNA"/>
</dbReference>
<dbReference type="Gene3D" id="3.10.490.10">
    <property type="entry name" value="Gamma-glutamyl cyclotransferase-like"/>
    <property type="match status" value="1"/>
</dbReference>
<dbReference type="SUPFAM" id="SSF110857">
    <property type="entry name" value="Gamma-glutamyl cyclotransferase-like"/>
    <property type="match status" value="1"/>
</dbReference>
<name>A0A238JET9_9RHOB</name>
<keyword evidence="2" id="KW-0456">Lyase</keyword>
<reference evidence="4" key="1">
    <citation type="submission" date="2017-05" db="EMBL/GenBank/DDBJ databases">
        <authorList>
            <person name="Rodrigo-Torres L."/>
            <person name="Arahal R. D."/>
            <person name="Lucena T."/>
        </authorList>
    </citation>
    <scope>NUCLEOTIDE SEQUENCE [LARGE SCALE GENOMIC DNA]</scope>
    <source>
        <strain evidence="4">CECT 8649</strain>
    </source>
</reference>
<dbReference type="CDD" id="cd06661">
    <property type="entry name" value="GGCT_like"/>
    <property type="match status" value="1"/>
</dbReference>
<dbReference type="GO" id="GO:0006751">
    <property type="term" value="P:glutathione catabolic process"/>
    <property type="evidence" value="ECO:0007669"/>
    <property type="project" value="InterPro"/>
</dbReference>
<gene>
    <name evidence="3" type="ORF">TRP8649_02792</name>
</gene>
<dbReference type="OrthoDB" id="9795692at2"/>
<organism evidence="3 4">
    <name type="scientific">Pelagimonas phthalicica</name>
    <dbReference type="NCBI Taxonomy" id="1037362"/>
    <lineage>
        <taxon>Bacteria</taxon>
        <taxon>Pseudomonadati</taxon>
        <taxon>Pseudomonadota</taxon>
        <taxon>Alphaproteobacteria</taxon>
        <taxon>Rhodobacterales</taxon>
        <taxon>Roseobacteraceae</taxon>
        <taxon>Pelagimonas</taxon>
    </lineage>
</organism>
<dbReference type="InterPro" id="IPR036568">
    <property type="entry name" value="GGCT-like_sf"/>
</dbReference>
<dbReference type="AlphaFoldDB" id="A0A238JET9"/>
<dbReference type="PANTHER" id="PTHR12192:SF2">
    <property type="entry name" value="GLUTATHIONE-SPECIFIC GAMMA-GLUTAMYLCYCLOTRANSFERASE 2"/>
    <property type="match status" value="1"/>
</dbReference>
<evidence type="ECO:0000313" key="3">
    <source>
        <dbReference type="EMBL" id="SMX28667.1"/>
    </source>
</evidence>
<dbReference type="InterPro" id="IPR006840">
    <property type="entry name" value="ChaC"/>
</dbReference>
<evidence type="ECO:0000256" key="2">
    <source>
        <dbReference type="ARBA" id="ARBA00023239"/>
    </source>
</evidence>
<evidence type="ECO:0000313" key="4">
    <source>
        <dbReference type="Proteomes" id="UP000225972"/>
    </source>
</evidence>
<accession>A0A238JET9</accession>
<evidence type="ECO:0000256" key="1">
    <source>
        <dbReference type="ARBA" id="ARBA00012344"/>
    </source>
</evidence>
<dbReference type="Proteomes" id="UP000225972">
    <property type="component" value="Unassembled WGS sequence"/>
</dbReference>
<sequence length="177" mass="19169">MWVFGYGSLIWNPGFNYQERSVATLDDHHRSFCILSTSARGTPQQTGLGLALTKLPGAQCQGVAFHVSPQDQAPTLAYLREREAGVYLETIIDVSLTDGRIVPAVTFVADTGHTDFVGGLSQEEQAARISKASGQLGSNSDYLFSTVESLSAFGIKDVPMSKLAQHVRALVRKQNLP</sequence>